<comment type="caution">
    <text evidence="2">The sequence shown here is derived from an EMBL/GenBank/DDBJ whole genome shotgun (WGS) entry which is preliminary data.</text>
</comment>
<dbReference type="AlphaFoldDB" id="A0A699ZBJ4"/>
<organism evidence="2 3">
    <name type="scientific">Haematococcus lacustris</name>
    <name type="common">Green alga</name>
    <name type="synonym">Haematococcus pluvialis</name>
    <dbReference type="NCBI Taxonomy" id="44745"/>
    <lineage>
        <taxon>Eukaryota</taxon>
        <taxon>Viridiplantae</taxon>
        <taxon>Chlorophyta</taxon>
        <taxon>core chlorophytes</taxon>
        <taxon>Chlorophyceae</taxon>
        <taxon>CS clade</taxon>
        <taxon>Chlamydomonadales</taxon>
        <taxon>Haematococcaceae</taxon>
        <taxon>Haematococcus</taxon>
    </lineage>
</organism>
<reference evidence="2 3" key="1">
    <citation type="submission" date="2020-02" db="EMBL/GenBank/DDBJ databases">
        <title>Draft genome sequence of Haematococcus lacustris strain NIES-144.</title>
        <authorList>
            <person name="Morimoto D."/>
            <person name="Nakagawa S."/>
            <person name="Yoshida T."/>
            <person name="Sawayama S."/>
        </authorList>
    </citation>
    <scope>NUCLEOTIDE SEQUENCE [LARGE SCALE GENOMIC DNA]</scope>
    <source>
        <strain evidence="2 3">NIES-144</strain>
    </source>
</reference>
<evidence type="ECO:0000313" key="3">
    <source>
        <dbReference type="Proteomes" id="UP000485058"/>
    </source>
</evidence>
<sequence>MTLSSESTLNFVGSTRQQVPNQSLHHRTADKTSKQLPASSIFNSSCTGAGQPYIDPPAPLSLPIAYIQK</sequence>
<evidence type="ECO:0000256" key="1">
    <source>
        <dbReference type="SAM" id="MobiDB-lite"/>
    </source>
</evidence>
<name>A0A699ZBJ4_HAELA</name>
<dbReference type="EMBL" id="BLLF01000997">
    <property type="protein sequence ID" value="GFH16428.1"/>
    <property type="molecule type" value="Genomic_DNA"/>
</dbReference>
<protein>
    <submittedName>
        <fullName evidence="2">Uncharacterized protein</fullName>
    </submittedName>
</protein>
<proteinExistence type="predicted"/>
<accession>A0A699ZBJ4</accession>
<dbReference type="Proteomes" id="UP000485058">
    <property type="component" value="Unassembled WGS sequence"/>
</dbReference>
<keyword evidence="3" id="KW-1185">Reference proteome</keyword>
<gene>
    <name evidence="2" type="ORF">HaLaN_12847</name>
</gene>
<evidence type="ECO:0000313" key="2">
    <source>
        <dbReference type="EMBL" id="GFH16428.1"/>
    </source>
</evidence>
<feature type="compositionally biased region" description="Polar residues" evidence="1">
    <location>
        <begin position="1"/>
        <end position="23"/>
    </location>
</feature>
<feature type="region of interest" description="Disordered" evidence="1">
    <location>
        <begin position="1"/>
        <end position="41"/>
    </location>
</feature>